<dbReference type="Proteomes" id="UP000729402">
    <property type="component" value="Unassembled WGS sequence"/>
</dbReference>
<keyword evidence="3" id="KW-0812">Transmembrane</keyword>
<sequence length="104" mass="11523">MMLVFFFTASQVMRVGETRKRALDPEFKEDEQRNWCLDVEESSLVTALIGGVIGHYACCNGDTWSSGLGILSEAESLIITTFKLLVIPLATTAGTVVPLKRWLE</sequence>
<comment type="similarity">
    <text evidence="2">Belongs to the TMEM19 family.</text>
</comment>
<dbReference type="GO" id="GO:0016020">
    <property type="term" value="C:membrane"/>
    <property type="evidence" value="ECO:0007669"/>
    <property type="project" value="UniProtKB-SubCell"/>
</dbReference>
<dbReference type="Pfam" id="PF01940">
    <property type="entry name" value="DUF92"/>
    <property type="match status" value="1"/>
</dbReference>
<evidence type="ECO:0000256" key="3">
    <source>
        <dbReference type="ARBA" id="ARBA00022692"/>
    </source>
</evidence>
<evidence type="ECO:0000313" key="7">
    <source>
        <dbReference type="Proteomes" id="UP000729402"/>
    </source>
</evidence>
<dbReference type="OrthoDB" id="30881at2759"/>
<dbReference type="PANTHER" id="PTHR13353:SF8">
    <property type="entry name" value="OS01G0178200 PROTEIN"/>
    <property type="match status" value="1"/>
</dbReference>
<accession>A0A8J5RGD8</accession>
<comment type="subcellular location">
    <subcellularLocation>
        <location evidence="1">Membrane</location>
        <topology evidence="1">Multi-pass membrane protein</topology>
    </subcellularLocation>
</comment>
<evidence type="ECO:0000256" key="2">
    <source>
        <dbReference type="ARBA" id="ARBA00009012"/>
    </source>
</evidence>
<comment type="caution">
    <text evidence="6">The sequence shown here is derived from an EMBL/GenBank/DDBJ whole genome shotgun (WGS) entry which is preliminary data.</text>
</comment>
<dbReference type="EMBL" id="JAAALK010000288">
    <property type="protein sequence ID" value="KAG8053216.1"/>
    <property type="molecule type" value="Genomic_DNA"/>
</dbReference>
<reference evidence="6" key="2">
    <citation type="submission" date="2021-02" db="EMBL/GenBank/DDBJ databases">
        <authorList>
            <person name="Kimball J.A."/>
            <person name="Haas M.W."/>
            <person name="Macchietto M."/>
            <person name="Kono T."/>
            <person name="Duquette J."/>
            <person name="Shao M."/>
        </authorList>
    </citation>
    <scope>NUCLEOTIDE SEQUENCE</scope>
    <source>
        <tissue evidence="6">Fresh leaf tissue</tissue>
    </source>
</reference>
<organism evidence="6 7">
    <name type="scientific">Zizania palustris</name>
    <name type="common">Northern wild rice</name>
    <dbReference type="NCBI Taxonomy" id="103762"/>
    <lineage>
        <taxon>Eukaryota</taxon>
        <taxon>Viridiplantae</taxon>
        <taxon>Streptophyta</taxon>
        <taxon>Embryophyta</taxon>
        <taxon>Tracheophyta</taxon>
        <taxon>Spermatophyta</taxon>
        <taxon>Magnoliopsida</taxon>
        <taxon>Liliopsida</taxon>
        <taxon>Poales</taxon>
        <taxon>Poaceae</taxon>
        <taxon>BOP clade</taxon>
        <taxon>Oryzoideae</taxon>
        <taxon>Oryzeae</taxon>
        <taxon>Zizaniinae</taxon>
        <taxon>Zizania</taxon>
    </lineage>
</organism>
<gene>
    <name evidence="6" type="ORF">GUJ93_ZPchr0001g32945</name>
</gene>
<dbReference type="InterPro" id="IPR002794">
    <property type="entry name" value="DUF92_TMEM19"/>
</dbReference>
<dbReference type="AlphaFoldDB" id="A0A8J5RGD8"/>
<keyword evidence="5" id="KW-0472">Membrane</keyword>
<protein>
    <submittedName>
        <fullName evidence="6">Uncharacterized protein</fullName>
    </submittedName>
</protein>
<name>A0A8J5RGD8_ZIZPA</name>
<reference evidence="6" key="1">
    <citation type="journal article" date="2021" name="bioRxiv">
        <title>Whole Genome Assembly and Annotation of Northern Wild Rice, Zizania palustris L., Supports a Whole Genome Duplication in the Zizania Genus.</title>
        <authorList>
            <person name="Haas M."/>
            <person name="Kono T."/>
            <person name="Macchietto M."/>
            <person name="Millas R."/>
            <person name="McGilp L."/>
            <person name="Shao M."/>
            <person name="Duquette J."/>
            <person name="Hirsch C.N."/>
            <person name="Kimball J."/>
        </authorList>
    </citation>
    <scope>NUCLEOTIDE SEQUENCE</scope>
    <source>
        <tissue evidence="6">Fresh leaf tissue</tissue>
    </source>
</reference>
<evidence type="ECO:0000256" key="5">
    <source>
        <dbReference type="ARBA" id="ARBA00023136"/>
    </source>
</evidence>
<evidence type="ECO:0000256" key="4">
    <source>
        <dbReference type="ARBA" id="ARBA00022989"/>
    </source>
</evidence>
<evidence type="ECO:0000256" key="1">
    <source>
        <dbReference type="ARBA" id="ARBA00004141"/>
    </source>
</evidence>
<proteinExistence type="inferred from homology"/>
<dbReference type="PANTHER" id="PTHR13353">
    <property type="entry name" value="TRANSMEMBRANE PROTEIN 19"/>
    <property type="match status" value="1"/>
</dbReference>
<evidence type="ECO:0000313" key="6">
    <source>
        <dbReference type="EMBL" id="KAG8053216.1"/>
    </source>
</evidence>
<keyword evidence="7" id="KW-1185">Reference proteome</keyword>
<keyword evidence="4" id="KW-1133">Transmembrane helix</keyword>